<accession>A0A7S1LG61</accession>
<evidence type="ECO:0000259" key="4">
    <source>
        <dbReference type="PROSITE" id="PS50102"/>
    </source>
</evidence>
<dbReference type="SUPFAM" id="SSF54928">
    <property type="entry name" value="RNA-binding domain, RBD"/>
    <property type="match status" value="1"/>
</dbReference>
<evidence type="ECO:0000313" key="5">
    <source>
        <dbReference type="EMBL" id="CAD9103416.1"/>
    </source>
</evidence>
<dbReference type="InterPro" id="IPR052462">
    <property type="entry name" value="SLIRP/GR-RBP-like"/>
</dbReference>
<dbReference type="CDD" id="cd00590">
    <property type="entry name" value="RRM_SF"/>
    <property type="match status" value="1"/>
</dbReference>
<feature type="compositionally biased region" description="Basic and acidic residues" evidence="3">
    <location>
        <begin position="314"/>
        <end position="324"/>
    </location>
</feature>
<feature type="compositionally biased region" description="Pro residues" evidence="3">
    <location>
        <begin position="82"/>
        <end position="93"/>
    </location>
</feature>
<dbReference type="AlphaFoldDB" id="A0A7S1LG61"/>
<feature type="compositionally biased region" description="Low complexity" evidence="3">
    <location>
        <begin position="35"/>
        <end position="60"/>
    </location>
</feature>
<evidence type="ECO:0000256" key="3">
    <source>
        <dbReference type="SAM" id="MobiDB-lite"/>
    </source>
</evidence>
<dbReference type="InterPro" id="IPR012677">
    <property type="entry name" value="Nucleotide-bd_a/b_plait_sf"/>
</dbReference>
<dbReference type="InterPro" id="IPR035979">
    <property type="entry name" value="RBD_domain_sf"/>
</dbReference>
<feature type="compositionally biased region" description="Polar residues" evidence="3">
    <location>
        <begin position="1"/>
        <end position="24"/>
    </location>
</feature>
<feature type="compositionally biased region" description="Basic and acidic residues" evidence="3">
    <location>
        <begin position="278"/>
        <end position="291"/>
    </location>
</feature>
<proteinExistence type="predicted"/>
<dbReference type="PROSITE" id="PS50102">
    <property type="entry name" value="RRM"/>
    <property type="match status" value="1"/>
</dbReference>
<feature type="compositionally biased region" description="Basic and acidic residues" evidence="3">
    <location>
        <begin position="65"/>
        <end position="77"/>
    </location>
</feature>
<dbReference type="PANTHER" id="PTHR48027">
    <property type="entry name" value="HETEROGENEOUS NUCLEAR RIBONUCLEOPROTEIN 87F-RELATED"/>
    <property type="match status" value="1"/>
</dbReference>
<feature type="compositionally biased region" description="Low complexity" evidence="3">
    <location>
        <begin position="297"/>
        <end position="313"/>
    </location>
</feature>
<organism evidence="5">
    <name type="scientific">Neobodo designis</name>
    <name type="common">Flagellated protozoan</name>
    <name type="synonym">Bodo designis</name>
    <dbReference type="NCBI Taxonomy" id="312471"/>
    <lineage>
        <taxon>Eukaryota</taxon>
        <taxon>Discoba</taxon>
        <taxon>Euglenozoa</taxon>
        <taxon>Kinetoplastea</taxon>
        <taxon>Metakinetoplastina</taxon>
        <taxon>Neobodonida</taxon>
        <taxon>Neobodo</taxon>
    </lineage>
</organism>
<gene>
    <name evidence="5" type="ORF">NDES1114_LOCUS8507</name>
</gene>
<feature type="region of interest" description="Disordered" evidence="3">
    <location>
        <begin position="1"/>
        <end position="95"/>
    </location>
</feature>
<dbReference type="Gene3D" id="3.30.70.330">
    <property type="match status" value="2"/>
</dbReference>
<name>A0A7S1LG61_NEODS</name>
<dbReference type="Pfam" id="PF00076">
    <property type="entry name" value="RRM_1"/>
    <property type="match status" value="1"/>
</dbReference>
<dbReference type="GO" id="GO:0003723">
    <property type="term" value="F:RNA binding"/>
    <property type="evidence" value="ECO:0007669"/>
    <property type="project" value="UniProtKB-UniRule"/>
</dbReference>
<feature type="region of interest" description="Disordered" evidence="3">
    <location>
        <begin position="278"/>
        <end position="367"/>
    </location>
</feature>
<evidence type="ECO:0000256" key="1">
    <source>
        <dbReference type="ARBA" id="ARBA00022884"/>
    </source>
</evidence>
<protein>
    <recommendedName>
        <fullName evidence="4">RRM domain-containing protein</fullName>
    </recommendedName>
</protein>
<feature type="compositionally biased region" description="Pro residues" evidence="3">
    <location>
        <begin position="354"/>
        <end position="365"/>
    </location>
</feature>
<dbReference type="EMBL" id="HBGF01012860">
    <property type="protein sequence ID" value="CAD9103416.1"/>
    <property type="molecule type" value="Transcribed_RNA"/>
</dbReference>
<keyword evidence="1 2" id="KW-0694">RNA-binding</keyword>
<dbReference type="SMART" id="SM00360">
    <property type="entry name" value="RRM"/>
    <property type="match status" value="2"/>
</dbReference>
<evidence type="ECO:0000256" key="2">
    <source>
        <dbReference type="PROSITE-ProRule" id="PRU00176"/>
    </source>
</evidence>
<feature type="domain" description="RRM" evidence="4">
    <location>
        <begin position="97"/>
        <end position="177"/>
    </location>
</feature>
<dbReference type="InterPro" id="IPR000504">
    <property type="entry name" value="RRM_dom"/>
</dbReference>
<reference evidence="5" key="1">
    <citation type="submission" date="2021-01" db="EMBL/GenBank/DDBJ databases">
        <authorList>
            <person name="Corre E."/>
            <person name="Pelletier E."/>
            <person name="Niang G."/>
            <person name="Scheremetjew M."/>
            <person name="Finn R."/>
            <person name="Kale V."/>
            <person name="Holt S."/>
            <person name="Cochrane G."/>
            <person name="Meng A."/>
            <person name="Brown T."/>
            <person name="Cohen L."/>
        </authorList>
    </citation>
    <scope>NUCLEOTIDE SEQUENCE</scope>
    <source>
        <strain evidence="5">CCAP 1951/1</strain>
    </source>
</reference>
<sequence>MEHTGTSQMPHPACQGNTETTTETPDGAFAPNKGSNSSPSQTQSSGSRTQASDARGSSSADSEEAQPRRDGAHRRPDAPLSNAPPPQASPPAPVAGSNLFVAGLARTVDDEALERTFARFGAVLSAKVMLRVSTGASRGFGFVLFQRAADADAARAALDGTTIDGHEGTLQVSVSKHRGENLTAESRVVYVRNVPASVGRAASTLAEFFGGFGEVLRQQVNSQPDLPPRPGMKSAGPLTVAVVTFGTIEAARACVAACHGKRPFAQCVVPLLSKMEEPQTLRERRMREQRAQRPKKAAGATPARAPSSSASSRPETRDHGDPDAQHVGGGAPAVDAARLPAPATMPSTQAAPGAMPPPQLPPTAPWWPGFAAMPPPPFPMLSGMPPPMAPMPPPTPTNLPGYDGAGAPWNGPFLPPFAGRGLDTVAGSQLQVPACPGFLPPPWPV</sequence>